<keyword evidence="1 4" id="KW-0812">Transmembrane</keyword>
<gene>
    <name evidence="6" type="ORF">AF80_02845</name>
</gene>
<proteinExistence type="predicted"/>
<dbReference type="CDD" id="cd17478">
    <property type="entry name" value="MFS_FsR"/>
    <property type="match status" value="1"/>
</dbReference>
<dbReference type="InterPro" id="IPR036259">
    <property type="entry name" value="MFS_trans_sf"/>
</dbReference>
<evidence type="ECO:0000259" key="5">
    <source>
        <dbReference type="PROSITE" id="PS50850"/>
    </source>
</evidence>
<organism evidence="6 7">
    <name type="scientific">Aliarcobacter butzleri L355</name>
    <dbReference type="NCBI Taxonomy" id="1447263"/>
    <lineage>
        <taxon>Bacteria</taxon>
        <taxon>Pseudomonadati</taxon>
        <taxon>Campylobacterota</taxon>
        <taxon>Epsilonproteobacteria</taxon>
        <taxon>Campylobacterales</taxon>
        <taxon>Arcobacteraceae</taxon>
        <taxon>Aliarcobacter</taxon>
    </lineage>
</organism>
<feature type="transmembrane region" description="Helical" evidence="4">
    <location>
        <begin position="364"/>
        <end position="383"/>
    </location>
</feature>
<dbReference type="Gene3D" id="1.20.1250.20">
    <property type="entry name" value="MFS general substrate transporter like domains"/>
    <property type="match status" value="2"/>
</dbReference>
<accession>A0A0G9KWJ8</accession>
<dbReference type="InterPro" id="IPR020846">
    <property type="entry name" value="MFS_dom"/>
</dbReference>
<name>A0A0G9KWJ8_9BACT</name>
<feature type="transmembrane region" description="Helical" evidence="4">
    <location>
        <begin position="74"/>
        <end position="91"/>
    </location>
</feature>
<dbReference type="InterPro" id="IPR011701">
    <property type="entry name" value="MFS"/>
</dbReference>
<keyword evidence="3 4" id="KW-0472">Membrane</keyword>
<dbReference type="AlphaFoldDB" id="A0A0G9KWJ8"/>
<evidence type="ECO:0000256" key="1">
    <source>
        <dbReference type="ARBA" id="ARBA00022692"/>
    </source>
</evidence>
<feature type="transmembrane region" description="Helical" evidence="4">
    <location>
        <begin position="335"/>
        <end position="358"/>
    </location>
</feature>
<evidence type="ECO:0000313" key="6">
    <source>
        <dbReference type="EMBL" id="KLE10856.1"/>
    </source>
</evidence>
<dbReference type="Proteomes" id="UP000035154">
    <property type="component" value="Unassembled WGS sequence"/>
</dbReference>
<feature type="transmembrane region" description="Helical" evidence="4">
    <location>
        <begin position="278"/>
        <end position="297"/>
    </location>
</feature>
<protein>
    <submittedName>
        <fullName evidence="6">Fosmidomycin resistance protein</fullName>
    </submittedName>
</protein>
<dbReference type="GO" id="GO:0005886">
    <property type="term" value="C:plasma membrane"/>
    <property type="evidence" value="ECO:0007669"/>
    <property type="project" value="TreeGrafter"/>
</dbReference>
<evidence type="ECO:0000256" key="4">
    <source>
        <dbReference type="SAM" id="Phobius"/>
    </source>
</evidence>
<dbReference type="EMBL" id="JAIW01000019">
    <property type="protein sequence ID" value="KLE10856.1"/>
    <property type="molecule type" value="Genomic_DNA"/>
</dbReference>
<feature type="transmembrane region" description="Helical" evidence="4">
    <location>
        <begin position="164"/>
        <end position="184"/>
    </location>
</feature>
<dbReference type="RefSeq" id="WP_046997926.1">
    <property type="nucleotide sequence ID" value="NZ_JAIW01000019.1"/>
</dbReference>
<evidence type="ECO:0000256" key="3">
    <source>
        <dbReference type="ARBA" id="ARBA00023136"/>
    </source>
</evidence>
<feature type="transmembrane region" description="Helical" evidence="4">
    <location>
        <begin position="211"/>
        <end position="239"/>
    </location>
</feature>
<dbReference type="PANTHER" id="PTHR43129:SF1">
    <property type="entry name" value="FOSMIDOMYCIN RESISTANCE PROTEIN"/>
    <property type="match status" value="1"/>
</dbReference>
<keyword evidence="2 4" id="KW-1133">Transmembrane helix</keyword>
<dbReference type="PROSITE" id="PS50850">
    <property type="entry name" value="MFS"/>
    <property type="match status" value="1"/>
</dbReference>
<reference evidence="6 7" key="1">
    <citation type="submission" date="2014-01" db="EMBL/GenBank/DDBJ databases">
        <title>Development of a Comparative Genomic Fingerprinting Assay for High Resolution Genotyping of Arcobacter butzleri.</title>
        <authorList>
            <person name="Webb A.L."/>
            <person name="Inglis G.D."/>
            <person name="Kruczkiewicz P."/>
            <person name="Selinger L.B."/>
            <person name="Taboada E.N."/>
        </authorList>
    </citation>
    <scope>NUCLEOTIDE SEQUENCE [LARGE SCALE GENOMIC DNA]</scope>
    <source>
        <strain evidence="6 7">L355</strain>
    </source>
</reference>
<feature type="transmembrane region" description="Helical" evidence="4">
    <location>
        <begin position="251"/>
        <end position="271"/>
    </location>
</feature>
<feature type="transmembrane region" description="Helical" evidence="4">
    <location>
        <begin position="43"/>
        <end position="67"/>
    </location>
</feature>
<feature type="transmembrane region" description="Helical" evidence="4">
    <location>
        <begin position="137"/>
        <end position="158"/>
    </location>
</feature>
<evidence type="ECO:0000313" key="7">
    <source>
        <dbReference type="Proteomes" id="UP000035154"/>
    </source>
</evidence>
<feature type="transmembrane region" description="Helical" evidence="4">
    <location>
        <begin position="303"/>
        <end position="323"/>
    </location>
</feature>
<dbReference type="PATRIC" id="fig|1447263.3.peg.550"/>
<feature type="transmembrane region" description="Helical" evidence="4">
    <location>
        <begin position="97"/>
        <end position="116"/>
    </location>
</feature>
<feature type="domain" description="Major facilitator superfamily (MFS) profile" evidence="5">
    <location>
        <begin position="10"/>
        <end position="384"/>
    </location>
</feature>
<evidence type="ECO:0000256" key="2">
    <source>
        <dbReference type="ARBA" id="ARBA00022989"/>
    </source>
</evidence>
<sequence length="384" mass="42208">MENKNTKAKILGLVSFGHFTNDTMQSLMIAVYPMLKNDFSLTFAQIGLITLVYQLSASILQPLVGLFTDRYHKPYSIAFSMFCTFIGLTSLAFATNYYLILVSAILIGIGSSIFHPEASRIARMAAFGEKYGLAQSVFQIGGNLGSAIGPLIAVWLVLPNGQSSIFYISIIALLSIPILIYVGSWHKNYHASIKNKTILIKQTLSKQKISFALMILLILMFSKFLYMSGISNYLMFYLIQQYNISDEMAQYHLFYFLLSVALGTIFGGPLGDKFGRKAIIFASIFGIVPFTLALPYVDIYLSTIFLSIIGFMLASAFPAIVVYAQELIPGKVGTISGLFFGIAFGLAGIGAAILGYFIDMYGVVLIYKICSFLPLLGLFAVLLP</sequence>
<dbReference type="Pfam" id="PF07690">
    <property type="entry name" value="MFS_1"/>
    <property type="match status" value="1"/>
</dbReference>
<comment type="caution">
    <text evidence="6">The sequence shown here is derived from an EMBL/GenBank/DDBJ whole genome shotgun (WGS) entry which is preliminary data.</text>
</comment>
<dbReference type="PANTHER" id="PTHR43129">
    <property type="entry name" value="FOSMIDOMYCIN RESISTANCE PROTEIN"/>
    <property type="match status" value="1"/>
</dbReference>
<dbReference type="GO" id="GO:0022857">
    <property type="term" value="F:transmembrane transporter activity"/>
    <property type="evidence" value="ECO:0007669"/>
    <property type="project" value="InterPro"/>
</dbReference>
<dbReference type="SUPFAM" id="SSF103473">
    <property type="entry name" value="MFS general substrate transporter"/>
    <property type="match status" value="1"/>
</dbReference>